<evidence type="ECO:0000256" key="1">
    <source>
        <dbReference type="SAM" id="Phobius"/>
    </source>
</evidence>
<dbReference type="InterPro" id="IPR011453">
    <property type="entry name" value="DUF1559"/>
</dbReference>
<dbReference type="PANTHER" id="PTHR30093">
    <property type="entry name" value="GENERAL SECRETION PATHWAY PROTEIN G"/>
    <property type="match status" value="1"/>
</dbReference>
<proteinExistence type="predicted"/>
<dbReference type="Pfam" id="PF07596">
    <property type="entry name" value="SBP_bac_10"/>
    <property type="match status" value="1"/>
</dbReference>
<gene>
    <name evidence="3" type="ORF">A6X21_23305</name>
</gene>
<dbReference type="RefSeq" id="WP_068848133.1">
    <property type="nucleotide sequence ID" value="NZ_LYDR01000095.1"/>
</dbReference>
<protein>
    <recommendedName>
        <fullName evidence="2">DUF1559 domain-containing protein</fullName>
    </recommendedName>
</protein>
<feature type="transmembrane region" description="Helical" evidence="1">
    <location>
        <begin position="12"/>
        <end position="35"/>
    </location>
</feature>
<dbReference type="InterPro" id="IPR012902">
    <property type="entry name" value="N_methyl_site"/>
</dbReference>
<dbReference type="STRING" id="1841610.A6X21_23305"/>
<feature type="domain" description="DUF1559" evidence="2">
    <location>
        <begin position="36"/>
        <end position="96"/>
    </location>
</feature>
<dbReference type="Pfam" id="PF07963">
    <property type="entry name" value="N_methyl"/>
    <property type="match status" value="1"/>
</dbReference>
<dbReference type="PROSITE" id="PS00409">
    <property type="entry name" value="PROKAR_NTER_METHYL"/>
    <property type="match status" value="1"/>
</dbReference>
<keyword evidence="1" id="KW-0812">Transmembrane</keyword>
<comment type="caution">
    <text evidence="3">The sequence shown here is derived from an EMBL/GenBank/DDBJ whole genome shotgun (WGS) entry which is preliminary data.</text>
</comment>
<dbReference type="OrthoDB" id="254023at2"/>
<evidence type="ECO:0000313" key="4">
    <source>
        <dbReference type="Proteomes" id="UP000094828"/>
    </source>
</evidence>
<sequence length="431" mass="45914">MKKFSLNARKGFTLIELLVVISIIAILIALLLPALQSAREAARKTQCKNNLRQVGIGLNAFADTDPGDRLCTGQYDRFRDGCVDTYGWTADLARVNAGKANELRCPANPIRGSEKLNDLLRGNVTSNSSIPLADRLDACNIDSVCYQMNAAGVSGATAAPFVARLIKDGHNSNYASSWFMSRTNFKTTNSGNDPFVLADFTTVATISVGGTACPAVTGTQIYRDGLKEFQNTVGPLTRRFLEGADVPSNNVPLLGDASPGDINEAVLSDNIVDSEGKLVDPALTAGARLGETANDGPGQITSANRLRLLVTNDVATAALAYTGYPTAGTAVTSTVISAYAPSAIWMLQDTRDWFAVHQSSANILMADGSVREVVDLNGDKFFNPGFNYDMATPPSAESQGFTSNVVEVNSFEIFCGPTLAIRAVTKGRFEE</sequence>
<dbReference type="Gene3D" id="3.30.700.10">
    <property type="entry name" value="Glycoprotein, Type 4 Pilin"/>
    <property type="match status" value="1"/>
</dbReference>
<keyword evidence="4" id="KW-1185">Reference proteome</keyword>
<evidence type="ECO:0000259" key="2">
    <source>
        <dbReference type="Pfam" id="PF07596"/>
    </source>
</evidence>
<dbReference type="AlphaFoldDB" id="A0A1C3ECK8"/>
<keyword evidence="1" id="KW-1133">Transmembrane helix</keyword>
<reference evidence="3 4" key="1">
    <citation type="submission" date="2016-05" db="EMBL/GenBank/DDBJ databases">
        <title>Genomic and physiological characterization of Planctopirus sp. isolated from fresh water lake.</title>
        <authorList>
            <person name="Subhash Y."/>
            <person name="Ramana C."/>
        </authorList>
    </citation>
    <scope>NUCLEOTIDE SEQUENCE [LARGE SCALE GENOMIC DNA]</scope>
    <source>
        <strain evidence="3 4">JC280</strain>
    </source>
</reference>
<organism evidence="3 4">
    <name type="scientific">Planctopirus hydrillae</name>
    <dbReference type="NCBI Taxonomy" id="1841610"/>
    <lineage>
        <taxon>Bacteria</taxon>
        <taxon>Pseudomonadati</taxon>
        <taxon>Planctomycetota</taxon>
        <taxon>Planctomycetia</taxon>
        <taxon>Planctomycetales</taxon>
        <taxon>Planctomycetaceae</taxon>
        <taxon>Planctopirus</taxon>
    </lineage>
</organism>
<evidence type="ECO:0000313" key="3">
    <source>
        <dbReference type="EMBL" id="ODA30982.1"/>
    </source>
</evidence>
<dbReference type="SUPFAM" id="SSF54523">
    <property type="entry name" value="Pili subunits"/>
    <property type="match status" value="1"/>
</dbReference>
<keyword evidence="1" id="KW-0472">Membrane</keyword>
<dbReference type="EMBL" id="LYDR01000095">
    <property type="protein sequence ID" value="ODA30982.1"/>
    <property type="molecule type" value="Genomic_DNA"/>
</dbReference>
<dbReference type="NCBIfam" id="TIGR02532">
    <property type="entry name" value="IV_pilin_GFxxxE"/>
    <property type="match status" value="1"/>
</dbReference>
<dbReference type="PANTHER" id="PTHR30093:SF2">
    <property type="entry name" value="TYPE II SECRETION SYSTEM PROTEIN H"/>
    <property type="match status" value="1"/>
</dbReference>
<dbReference type="InterPro" id="IPR045584">
    <property type="entry name" value="Pilin-like"/>
</dbReference>
<dbReference type="Proteomes" id="UP000094828">
    <property type="component" value="Unassembled WGS sequence"/>
</dbReference>
<accession>A0A1C3ECK8</accession>
<name>A0A1C3ECK8_9PLAN</name>